<protein>
    <submittedName>
        <fullName evidence="7 8">Acyl-CoA synthetase</fullName>
    </submittedName>
</protein>
<reference evidence="9" key="2">
    <citation type="submission" date="2015-11" db="EMBL/GenBank/DDBJ databases">
        <authorList>
            <person name="Dugat-Bony E."/>
        </authorList>
    </citation>
    <scope>NUCLEOTIDE SEQUENCE [LARGE SCALE GENOMIC DNA]</scope>
    <source>
        <strain evidence="9">Mu292</strain>
    </source>
</reference>
<proteinExistence type="inferred from homology"/>
<dbReference type="InterPro" id="IPR045851">
    <property type="entry name" value="AMP-bd_C_sf"/>
</dbReference>
<feature type="domain" description="AMP-dependent synthetase/ligase" evidence="5">
    <location>
        <begin position="58"/>
        <end position="458"/>
    </location>
</feature>
<dbReference type="GeneID" id="82886977"/>
<dbReference type="EMBL" id="BJNT01000005">
    <property type="protein sequence ID" value="GEC85518.1"/>
    <property type="molecule type" value="Genomic_DNA"/>
</dbReference>
<dbReference type="InterPro" id="IPR040097">
    <property type="entry name" value="FAAL/FAAC"/>
</dbReference>
<feature type="domain" description="AMP-binding enzyme C-terminal" evidence="6">
    <location>
        <begin position="513"/>
        <end position="622"/>
    </location>
</feature>
<dbReference type="PANTHER" id="PTHR22754">
    <property type="entry name" value="DISCO-INTERACTING PROTEIN 2 DIP2 -RELATED"/>
    <property type="match status" value="1"/>
</dbReference>
<dbReference type="GO" id="GO:0016874">
    <property type="term" value="F:ligase activity"/>
    <property type="evidence" value="ECO:0007669"/>
    <property type="project" value="UniProtKB-KW"/>
</dbReference>
<dbReference type="InterPro" id="IPR042099">
    <property type="entry name" value="ANL_N_sf"/>
</dbReference>
<dbReference type="PANTHER" id="PTHR22754:SF32">
    <property type="entry name" value="DISCO-INTERACTING PROTEIN 2"/>
    <property type="match status" value="1"/>
</dbReference>
<dbReference type="GO" id="GO:0006633">
    <property type="term" value="P:fatty acid biosynthetic process"/>
    <property type="evidence" value="ECO:0007669"/>
    <property type="project" value="TreeGrafter"/>
</dbReference>
<evidence type="ECO:0000256" key="4">
    <source>
        <dbReference type="ARBA" id="ARBA00023098"/>
    </source>
</evidence>
<evidence type="ECO:0000259" key="6">
    <source>
        <dbReference type="Pfam" id="PF23024"/>
    </source>
</evidence>
<evidence type="ECO:0000259" key="5">
    <source>
        <dbReference type="Pfam" id="PF00501"/>
    </source>
</evidence>
<reference evidence="7" key="1">
    <citation type="submission" date="2015-11" db="EMBL/GenBank/DDBJ databases">
        <authorList>
            <person name="Zhang Y."/>
            <person name="Guo Z."/>
        </authorList>
    </citation>
    <scope>NUCLEOTIDE SEQUENCE [LARGE SCALE GENOMIC DNA]</scope>
    <source>
        <strain evidence="7">Mu292</strain>
    </source>
</reference>
<dbReference type="OrthoDB" id="3671040at2"/>
<evidence type="ECO:0000313" key="8">
    <source>
        <dbReference type="EMBL" id="GEC85518.1"/>
    </source>
</evidence>
<dbReference type="NCBIfam" id="NF040633">
    <property type="entry name" value="FadD32_Coryne"/>
    <property type="match status" value="1"/>
</dbReference>
<dbReference type="EMBL" id="FAUH01000011">
    <property type="protein sequence ID" value="CUU66443.1"/>
    <property type="molecule type" value="Genomic_DNA"/>
</dbReference>
<dbReference type="RefSeq" id="WP_073884226.1">
    <property type="nucleotide sequence ID" value="NZ_BJNT01000005.1"/>
</dbReference>
<organism evidence="7 9">
    <name type="scientific">Corynebacterium variabile</name>
    <dbReference type="NCBI Taxonomy" id="1727"/>
    <lineage>
        <taxon>Bacteria</taxon>
        <taxon>Bacillati</taxon>
        <taxon>Actinomycetota</taxon>
        <taxon>Actinomycetes</taxon>
        <taxon>Mycobacteriales</taxon>
        <taxon>Corynebacteriaceae</taxon>
        <taxon>Corynebacterium</taxon>
    </lineage>
</organism>
<sequence length="625" mass="67572">MDVSAAMQQFYDDKGNISIPDQLTLSGMNEMLFALAGMQGTADDVLFRYHDFSSSREGEVIEWTRAQVNTRIKAVSVRLRQVTTPGDRVAILANNSPEYLIGFVGALYAGTVPVPLYDPTEPGHGAHLTAVLASSTPTVVLTNKNSAADVRKHFSDLPAGERPRILTVDALPDSLAEDWENPMTLFAEHPELAPKAGDPAFLQYTSGSTRAPAGVVLTHRNIVTNVLQVFQAGQLQMPMRLVNWLPLHHDMGIILASFCLILGIPQDIMSPRDFIQDPGRWIRQLSEKGTVGEDAVNVYAAVPNFALELAARYANPAEREDLADVDLSHVEGVINGAEAVSLQSIDRFQDVFGPYGFVRSAMRPSYGLAEATVFVSTPQTENRPLLRVFDREELSAGRIVELPESESDSDKAMAIVSVGAPGPNEAVVVVDPETGKELPLGSVGELWIHGNNVAAGYLDRDEETVETFRNELPEASRLDDSAAAGVPEDNWLRTGDLAVIIDGEIYVTGRIKDLVVIAGRNHYPQDIEATAQEATDQILRDVIAAFAVDTGSDVEELIIIAERDPEADPAGDADAVAAVRSAVTSVHGVQPTEVRIVDQGSIPRSSANKIARRVASKLWTDGAFA</sequence>
<dbReference type="Proteomes" id="UP000319986">
    <property type="component" value="Unassembled WGS sequence"/>
</dbReference>
<reference evidence="8 10" key="3">
    <citation type="submission" date="2019-06" db="EMBL/GenBank/DDBJ databases">
        <title>Whole genome shotgun sequence of Corynebacterium variabile NBRC 15286.</title>
        <authorList>
            <person name="Hosoyama A."/>
            <person name="Uohara A."/>
            <person name="Ohji S."/>
            <person name="Ichikawa N."/>
        </authorList>
    </citation>
    <scope>NUCLEOTIDE SEQUENCE [LARGE SCALE GENOMIC DNA]</scope>
    <source>
        <strain evidence="8 10">NBRC 15286</strain>
    </source>
</reference>
<keyword evidence="9" id="KW-1185">Reference proteome</keyword>
<accession>A0A0X2NLS9</accession>
<keyword evidence="3" id="KW-0276">Fatty acid metabolism</keyword>
<name>A0A0X2NLS9_9CORY</name>
<dbReference type="InterPro" id="IPR000873">
    <property type="entry name" value="AMP-dep_synth/lig_dom"/>
</dbReference>
<evidence type="ECO:0000313" key="10">
    <source>
        <dbReference type="Proteomes" id="UP000319986"/>
    </source>
</evidence>
<dbReference type="InterPro" id="IPR025110">
    <property type="entry name" value="AMP-bd_C"/>
</dbReference>
<dbReference type="GO" id="GO:0071766">
    <property type="term" value="P:Actinobacterium-type cell wall biogenesis"/>
    <property type="evidence" value="ECO:0007669"/>
    <property type="project" value="UniProtKB-ARBA"/>
</dbReference>
<dbReference type="Gene3D" id="3.40.50.12780">
    <property type="entry name" value="N-terminal domain of ligase-like"/>
    <property type="match status" value="1"/>
</dbReference>
<dbReference type="Gene3D" id="3.30.300.30">
    <property type="match status" value="1"/>
</dbReference>
<dbReference type="GO" id="GO:0005886">
    <property type="term" value="C:plasma membrane"/>
    <property type="evidence" value="ECO:0007669"/>
    <property type="project" value="TreeGrafter"/>
</dbReference>
<dbReference type="GO" id="GO:0070566">
    <property type="term" value="F:adenylyltransferase activity"/>
    <property type="evidence" value="ECO:0007669"/>
    <property type="project" value="TreeGrafter"/>
</dbReference>
<keyword evidence="2 7" id="KW-0436">Ligase</keyword>
<evidence type="ECO:0000313" key="7">
    <source>
        <dbReference type="EMBL" id="CUU66443.1"/>
    </source>
</evidence>
<dbReference type="AlphaFoldDB" id="A0A0X2NLS9"/>
<evidence type="ECO:0000256" key="3">
    <source>
        <dbReference type="ARBA" id="ARBA00022832"/>
    </source>
</evidence>
<dbReference type="CDD" id="cd05931">
    <property type="entry name" value="FAAL"/>
    <property type="match status" value="1"/>
</dbReference>
<dbReference type="SUPFAM" id="SSF56801">
    <property type="entry name" value="Acetyl-CoA synthetase-like"/>
    <property type="match status" value="1"/>
</dbReference>
<comment type="similarity">
    <text evidence="1">Belongs to the ATP-dependent AMP-binding enzyme family.</text>
</comment>
<dbReference type="Pfam" id="PF00501">
    <property type="entry name" value="AMP-binding"/>
    <property type="match status" value="1"/>
</dbReference>
<evidence type="ECO:0000256" key="1">
    <source>
        <dbReference type="ARBA" id="ARBA00006432"/>
    </source>
</evidence>
<gene>
    <name evidence="8" type="ORF">CVA01_08320</name>
    <name evidence="7" type="ORF">CVAR292_01787</name>
</gene>
<evidence type="ECO:0000313" key="9">
    <source>
        <dbReference type="Proteomes" id="UP000182498"/>
    </source>
</evidence>
<keyword evidence="4" id="KW-0443">Lipid metabolism</keyword>
<dbReference type="Proteomes" id="UP000182498">
    <property type="component" value="Unassembled WGS sequence"/>
</dbReference>
<evidence type="ECO:0000256" key="2">
    <source>
        <dbReference type="ARBA" id="ARBA00022598"/>
    </source>
</evidence>
<dbReference type="Pfam" id="PF23024">
    <property type="entry name" value="AMP-dom_DIP2-like"/>
    <property type="match status" value="1"/>
</dbReference>
<dbReference type="FunFam" id="3.40.50.12780:FF:000013">
    <property type="entry name" value="Long-chain-fatty-acid--AMP ligase FadD32"/>
    <property type="match status" value="1"/>
</dbReference>